<feature type="region of interest" description="Disordered" evidence="1">
    <location>
        <begin position="1"/>
        <end position="25"/>
    </location>
</feature>
<sequence length="399" mass="42883">MSLSEDIPLETSTESSPEEGKISAARSSQVLARRTLLTRSLALGTGIMGLNFLESHLPASAAAVSNWKPSSAIQHIAQNTTQLHSCGRATDGKLYHTIRLSSSAWQSSFGNINDQESNGRDLRFTDVDCSGVADNLHVATLAPDGVIWHTIRFASGSWQSAFGNVNNQESNGGSLRFSNVSCAGTMSSKLHLTALSRSGILWHTIRFANGSWAQAFGNVNNQESNGSILRFTNTDCAISGENLHVCAIDRNGTLWHTIRFADGSWARSFGNVNNQESNGSALRFTDVGCATIDGNLHVTAVAESGILWHTIRFTDGSWAPAFGNVNNQESTTSGLRFTDVDCANVANALHVTAINRVDNIWHTIRFANGSWQSVFGNVNHQESNGNTLRFTAVSAAGVV</sequence>
<evidence type="ECO:0000313" key="3">
    <source>
        <dbReference type="Proteomes" id="UP000326912"/>
    </source>
</evidence>
<dbReference type="AlphaFoldDB" id="A0A5J4L041"/>
<dbReference type="SUPFAM" id="SSF89372">
    <property type="entry name" value="Fucose-specific lectin"/>
    <property type="match status" value="1"/>
</dbReference>
<dbReference type="Gene3D" id="2.120.10.70">
    <property type="entry name" value="Fucose-specific lectin"/>
    <property type="match status" value="1"/>
</dbReference>
<keyword evidence="3" id="KW-1185">Reference proteome</keyword>
<dbReference type="EMBL" id="BKZW01000005">
    <property type="protein sequence ID" value="GER92121.1"/>
    <property type="molecule type" value="Genomic_DNA"/>
</dbReference>
<accession>A0A5J4L041</accession>
<evidence type="ECO:0000256" key="1">
    <source>
        <dbReference type="SAM" id="MobiDB-lite"/>
    </source>
</evidence>
<gene>
    <name evidence="2" type="ORF">KDW_62830</name>
</gene>
<dbReference type="Proteomes" id="UP000326912">
    <property type="component" value="Unassembled WGS sequence"/>
</dbReference>
<name>A0A5J4L041_9CHLR</name>
<protein>
    <submittedName>
        <fullName evidence="2">Uncharacterized protein</fullName>
    </submittedName>
</protein>
<organism evidence="2 3">
    <name type="scientific">Dictyobacter vulcani</name>
    <dbReference type="NCBI Taxonomy" id="2607529"/>
    <lineage>
        <taxon>Bacteria</taxon>
        <taxon>Bacillati</taxon>
        <taxon>Chloroflexota</taxon>
        <taxon>Ktedonobacteria</taxon>
        <taxon>Ktedonobacterales</taxon>
        <taxon>Dictyobacteraceae</taxon>
        <taxon>Dictyobacter</taxon>
    </lineage>
</organism>
<dbReference type="RefSeq" id="WP_151759677.1">
    <property type="nucleotide sequence ID" value="NZ_BKZW01000005.1"/>
</dbReference>
<evidence type="ECO:0000313" key="2">
    <source>
        <dbReference type="EMBL" id="GER92121.1"/>
    </source>
</evidence>
<reference evidence="2 3" key="1">
    <citation type="submission" date="2019-10" db="EMBL/GenBank/DDBJ databases">
        <title>Dictyobacter vulcani sp. nov., within the class Ktedonobacteria, isolated from soil of volcanic Mt. Zao.</title>
        <authorList>
            <person name="Zheng Y."/>
            <person name="Wang C.M."/>
            <person name="Sakai Y."/>
            <person name="Abe K."/>
            <person name="Yokota A."/>
            <person name="Yabe S."/>
        </authorList>
    </citation>
    <scope>NUCLEOTIDE SEQUENCE [LARGE SCALE GENOMIC DNA]</scope>
    <source>
        <strain evidence="2 3">W12</strain>
    </source>
</reference>
<proteinExistence type="predicted"/>
<comment type="caution">
    <text evidence="2">The sequence shown here is derived from an EMBL/GenBank/DDBJ whole genome shotgun (WGS) entry which is preliminary data.</text>
</comment>